<evidence type="ECO:0000313" key="3">
    <source>
        <dbReference type="Proteomes" id="UP001303473"/>
    </source>
</evidence>
<evidence type="ECO:0000313" key="2">
    <source>
        <dbReference type="EMBL" id="KAK3941575.1"/>
    </source>
</evidence>
<dbReference type="Proteomes" id="UP001303473">
    <property type="component" value="Unassembled WGS sequence"/>
</dbReference>
<comment type="caution">
    <text evidence="2">The sequence shown here is derived from an EMBL/GenBank/DDBJ whole genome shotgun (WGS) entry which is preliminary data.</text>
</comment>
<protein>
    <submittedName>
        <fullName evidence="2">Uncharacterized protein</fullName>
    </submittedName>
</protein>
<keyword evidence="1" id="KW-1133">Transmembrane helix</keyword>
<feature type="transmembrane region" description="Helical" evidence="1">
    <location>
        <begin position="12"/>
        <end position="34"/>
    </location>
</feature>
<name>A0AAN6N9D1_9PEZI</name>
<accession>A0AAN6N9D1</accession>
<keyword evidence="3" id="KW-1185">Reference proteome</keyword>
<evidence type="ECO:0000256" key="1">
    <source>
        <dbReference type="SAM" id="Phobius"/>
    </source>
</evidence>
<reference evidence="3" key="1">
    <citation type="journal article" date="2023" name="Mol. Phylogenet. Evol.">
        <title>Genome-scale phylogeny and comparative genomics of the fungal order Sordariales.</title>
        <authorList>
            <person name="Hensen N."/>
            <person name="Bonometti L."/>
            <person name="Westerberg I."/>
            <person name="Brannstrom I.O."/>
            <person name="Guillou S."/>
            <person name="Cros-Aarteil S."/>
            <person name="Calhoun S."/>
            <person name="Haridas S."/>
            <person name="Kuo A."/>
            <person name="Mondo S."/>
            <person name="Pangilinan J."/>
            <person name="Riley R."/>
            <person name="LaButti K."/>
            <person name="Andreopoulos B."/>
            <person name="Lipzen A."/>
            <person name="Chen C."/>
            <person name="Yan M."/>
            <person name="Daum C."/>
            <person name="Ng V."/>
            <person name="Clum A."/>
            <person name="Steindorff A."/>
            <person name="Ohm R.A."/>
            <person name="Martin F."/>
            <person name="Silar P."/>
            <person name="Natvig D.O."/>
            <person name="Lalanne C."/>
            <person name="Gautier V."/>
            <person name="Ament-Velasquez S.L."/>
            <person name="Kruys A."/>
            <person name="Hutchinson M.I."/>
            <person name="Powell A.J."/>
            <person name="Barry K."/>
            <person name="Miller A.N."/>
            <person name="Grigoriev I.V."/>
            <person name="Debuchy R."/>
            <person name="Gladieux P."/>
            <person name="Hiltunen Thoren M."/>
            <person name="Johannesson H."/>
        </authorList>
    </citation>
    <scope>NUCLEOTIDE SEQUENCE [LARGE SCALE GENOMIC DNA]</scope>
    <source>
        <strain evidence="3">CBS 340.73</strain>
    </source>
</reference>
<sequence>MSSYSYLSQLSILLVDVILPVLAPLVILVVIILYRSDNFPPAALFLRLRRSDSDQQQPPGGEKKPAAQKVIRCSRCYRKCLYCELNDEDDVEEMESFVRNMLKMRHHSA</sequence>
<keyword evidence="1" id="KW-0812">Transmembrane</keyword>
<gene>
    <name evidence="2" type="ORF">QBC46DRAFT_340494</name>
</gene>
<organism evidence="2 3">
    <name type="scientific">Diplogelasinospora grovesii</name>
    <dbReference type="NCBI Taxonomy" id="303347"/>
    <lineage>
        <taxon>Eukaryota</taxon>
        <taxon>Fungi</taxon>
        <taxon>Dikarya</taxon>
        <taxon>Ascomycota</taxon>
        <taxon>Pezizomycotina</taxon>
        <taxon>Sordariomycetes</taxon>
        <taxon>Sordariomycetidae</taxon>
        <taxon>Sordariales</taxon>
        <taxon>Diplogelasinosporaceae</taxon>
        <taxon>Diplogelasinospora</taxon>
    </lineage>
</organism>
<proteinExistence type="predicted"/>
<keyword evidence="1" id="KW-0472">Membrane</keyword>
<dbReference type="AlphaFoldDB" id="A0AAN6N9D1"/>
<dbReference type="EMBL" id="MU853782">
    <property type="protein sequence ID" value="KAK3941575.1"/>
    <property type="molecule type" value="Genomic_DNA"/>
</dbReference>